<organism evidence="5 6">
    <name type="scientific">Candidatus Aphodomorpha intestinavium</name>
    <dbReference type="NCBI Taxonomy" id="2840672"/>
    <lineage>
        <taxon>Bacteria</taxon>
        <taxon>Bacillati</taxon>
        <taxon>Bacillota</taxon>
        <taxon>Clostridia</taxon>
        <taxon>Eubacteriales</taxon>
        <taxon>Candidatus Aphodomorpha</taxon>
    </lineage>
</organism>
<evidence type="ECO:0000256" key="1">
    <source>
        <dbReference type="ARBA" id="ARBA00001933"/>
    </source>
</evidence>
<dbReference type="EMBL" id="DVNZ01000216">
    <property type="protein sequence ID" value="HIU94841.1"/>
    <property type="molecule type" value="Genomic_DNA"/>
</dbReference>
<dbReference type="SUPFAM" id="SSF53686">
    <property type="entry name" value="Tryptophan synthase beta subunit-like PLP-dependent enzymes"/>
    <property type="match status" value="1"/>
</dbReference>
<protein>
    <submittedName>
        <fullName evidence="5">Pyridoxal-phosphate dependent enzyme</fullName>
    </submittedName>
</protein>
<dbReference type="GO" id="GO:0009097">
    <property type="term" value="P:isoleucine biosynthetic process"/>
    <property type="evidence" value="ECO:0007669"/>
    <property type="project" value="TreeGrafter"/>
</dbReference>
<evidence type="ECO:0000256" key="2">
    <source>
        <dbReference type="ARBA" id="ARBA00022898"/>
    </source>
</evidence>
<comment type="caution">
    <text evidence="5">The sequence shown here is derived from an EMBL/GenBank/DDBJ whole genome shotgun (WGS) entry which is preliminary data.</text>
</comment>
<dbReference type="PANTHER" id="PTHR48078">
    <property type="entry name" value="THREONINE DEHYDRATASE, MITOCHONDRIAL-RELATED"/>
    <property type="match status" value="1"/>
</dbReference>
<comment type="cofactor">
    <cofactor evidence="1">
        <name>pyridoxal 5'-phosphate</name>
        <dbReference type="ChEBI" id="CHEBI:597326"/>
    </cofactor>
</comment>
<feature type="non-terminal residue" evidence="5">
    <location>
        <position position="1"/>
    </location>
</feature>
<dbReference type="GO" id="GO:0006565">
    <property type="term" value="P:L-serine catabolic process"/>
    <property type="evidence" value="ECO:0007669"/>
    <property type="project" value="TreeGrafter"/>
</dbReference>
<keyword evidence="3" id="KW-0456">Lyase</keyword>
<dbReference type="PANTHER" id="PTHR48078:SF6">
    <property type="entry name" value="L-THREONINE DEHYDRATASE CATABOLIC TDCB"/>
    <property type="match status" value="1"/>
</dbReference>
<evidence type="ECO:0000313" key="6">
    <source>
        <dbReference type="Proteomes" id="UP000824128"/>
    </source>
</evidence>
<dbReference type="Gene3D" id="3.40.50.1100">
    <property type="match status" value="2"/>
</dbReference>
<reference evidence="5" key="2">
    <citation type="journal article" date="2021" name="PeerJ">
        <title>Extensive microbial diversity within the chicken gut microbiome revealed by metagenomics and culture.</title>
        <authorList>
            <person name="Gilroy R."/>
            <person name="Ravi A."/>
            <person name="Getino M."/>
            <person name="Pursley I."/>
            <person name="Horton D.L."/>
            <person name="Alikhan N.F."/>
            <person name="Baker D."/>
            <person name="Gharbi K."/>
            <person name="Hall N."/>
            <person name="Watson M."/>
            <person name="Adriaenssens E.M."/>
            <person name="Foster-Nyarko E."/>
            <person name="Jarju S."/>
            <person name="Secka A."/>
            <person name="Antonio M."/>
            <person name="Oren A."/>
            <person name="Chaudhuri R.R."/>
            <person name="La Ragione R."/>
            <person name="Hildebrand F."/>
            <person name="Pallen M.J."/>
        </authorList>
    </citation>
    <scope>NUCLEOTIDE SEQUENCE</scope>
    <source>
        <strain evidence="5">ChiGjej2B2-16831</strain>
    </source>
</reference>
<dbReference type="InterPro" id="IPR001926">
    <property type="entry name" value="TrpB-like_PALP"/>
</dbReference>
<dbReference type="GO" id="GO:0004794">
    <property type="term" value="F:threonine deaminase activity"/>
    <property type="evidence" value="ECO:0007669"/>
    <property type="project" value="TreeGrafter"/>
</dbReference>
<dbReference type="GO" id="GO:0006567">
    <property type="term" value="P:L-threonine catabolic process"/>
    <property type="evidence" value="ECO:0007669"/>
    <property type="project" value="TreeGrafter"/>
</dbReference>
<dbReference type="AlphaFoldDB" id="A0A9D1SU49"/>
<dbReference type="InterPro" id="IPR036052">
    <property type="entry name" value="TrpB-like_PALP_sf"/>
</dbReference>
<name>A0A9D1SU49_9FIRM</name>
<dbReference type="Pfam" id="PF00291">
    <property type="entry name" value="PALP"/>
    <property type="match status" value="1"/>
</dbReference>
<dbReference type="GO" id="GO:0003941">
    <property type="term" value="F:L-serine ammonia-lyase activity"/>
    <property type="evidence" value="ECO:0007669"/>
    <property type="project" value="TreeGrafter"/>
</dbReference>
<sequence>IEKYGWYNRNAGINPVMTEGKKTVALEIAEQLGWNVTDWVACSVGDGCTIGGVYNGFYDLYRLGLIERIPKILGVQSTGCCPFVDAARENRPLRPTAENTLADSIAVGVPRNPVKALRAVRESGGAWIAVSDERILDAMRVLGRTEGVFGEPAGVTATAGVIQAVADGLIRPDETVTAISTGSGLKDVKNALRAAGKPRLCEPDLAALEESGILA</sequence>
<dbReference type="InterPro" id="IPR050147">
    <property type="entry name" value="Ser/Thr_Dehydratase"/>
</dbReference>
<keyword evidence="2" id="KW-0663">Pyridoxal phosphate</keyword>
<evidence type="ECO:0000259" key="4">
    <source>
        <dbReference type="Pfam" id="PF00291"/>
    </source>
</evidence>
<feature type="domain" description="Tryptophan synthase beta chain-like PALP" evidence="4">
    <location>
        <begin position="3"/>
        <end position="182"/>
    </location>
</feature>
<evidence type="ECO:0000256" key="3">
    <source>
        <dbReference type="ARBA" id="ARBA00023239"/>
    </source>
</evidence>
<reference evidence="5" key="1">
    <citation type="submission" date="2020-10" db="EMBL/GenBank/DDBJ databases">
        <authorList>
            <person name="Gilroy R."/>
        </authorList>
    </citation>
    <scope>NUCLEOTIDE SEQUENCE</scope>
    <source>
        <strain evidence="5">ChiGjej2B2-16831</strain>
    </source>
</reference>
<evidence type="ECO:0000313" key="5">
    <source>
        <dbReference type="EMBL" id="HIU94841.1"/>
    </source>
</evidence>
<gene>
    <name evidence="5" type="ORF">IAD24_06735</name>
</gene>
<accession>A0A9D1SU49</accession>
<dbReference type="Proteomes" id="UP000824128">
    <property type="component" value="Unassembled WGS sequence"/>
</dbReference>
<proteinExistence type="predicted"/>